<feature type="transmembrane region" description="Helical" evidence="1">
    <location>
        <begin position="31"/>
        <end position="48"/>
    </location>
</feature>
<sequence>MFICICFLKHIYENDSIPTDKKHIERYLYKLLIYFNFKLYVATALIIYNTKQKIINTSIILKIFKILNFSLTILEYIIQNKKIIPITFKSFLIFFIVSLLFYIVSHIICYHFFPKYHIIFLKFFIKITFVWLFSQISIVYPKIYSSNNLIVSKIIIEFFLYI</sequence>
<feature type="transmembrane region" description="Helical" evidence="1">
    <location>
        <begin position="54"/>
        <end position="78"/>
    </location>
</feature>
<evidence type="ECO:0000313" key="3">
    <source>
        <dbReference type="EMBL" id="QMW93387.1"/>
    </source>
</evidence>
<gene>
    <name evidence="3" type="ORF">FF104_21070</name>
    <name evidence="2" type="ORF">GND98_018470</name>
</gene>
<name>A0A6L9ETQ0_CLOBU</name>
<keyword evidence="1" id="KW-0812">Transmembrane</keyword>
<feature type="transmembrane region" description="Helical" evidence="1">
    <location>
        <begin position="90"/>
        <end position="113"/>
    </location>
</feature>
<evidence type="ECO:0000313" key="2">
    <source>
        <dbReference type="EMBL" id="NAS19769.1"/>
    </source>
</evidence>
<dbReference type="EMBL" id="WOFV02000102">
    <property type="protein sequence ID" value="NAS19769.1"/>
    <property type="molecule type" value="Genomic_DNA"/>
</dbReference>
<reference evidence="3 5" key="1">
    <citation type="submission" date="2019-05" db="EMBL/GenBank/DDBJ databases">
        <authorList>
            <person name="Schori C."/>
            <person name="Ahrens C."/>
        </authorList>
    </citation>
    <scope>NUCLEOTIDE SEQUENCE [LARGE SCALE GENOMIC DNA]</scope>
    <source>
        <strain evidence="3 5">DSM 10702</strain>
    </source>
</reference>
<feature type="transmembrane region" description="Helical" evidence="1">
    <location>
        <begin position="119"/>
        <end position="140"/>
    </location>
</feature>
<organism evidence="2 4">
    <name type="scientific">Clostridium butyricum</name>
    <dbReference type="NCBI Taxonomy" id="1492"/>
    <lineage>
        <taxon>Bacteria</taxon>
        <taxon>Bacillati</taxon>
        <taxon>Bacillota</taxon>
        <taxon>Clostridia</taxon>
        <taxon>Eubacteriales</taxon>
        <taxon>Clostridiaceae</taxon>
        <taxon>Clostridium</taxon>
    </lineage>
</organism>
<keyword evidence="1" id="KW-1133">Transmembrane helix</keyword>
<dbReference type="EMBL" id="CP040627">
    <property type="protein sequence ID" value="QMW93387.1"/>
    <property type="molecule type" value="Genomic_DNA"/>
</dbReference>
<dbReference type="AlphaFoldDB" id="A0A6L9ETQ0"/>
<evidence type="ECO:0000313" key="5">
    <source>
        <dbReference type="Proteomes" id="UP000515243"/>
    </source>
</evidence>
<dbReference type="Proteomes" id="UP000474042">
    <property type="component" value="Unassembled WGS sequence"/>
</dbReference>
<evidence type="ECO:0000313" key="4">
    <source>
        <dbReference type="Proteomes" id="UP000474042"/>
    </source>
</evidence>
<protein>
    <submittedName>
        <fullName evidence="2">Uncharacterized protein</fullName>
    </submittedName>
</protein>
<reference evidence="2 4" key="2">
    <citation type="submission" date="2020-01" db="EMBL/GenBank/DDBJ databases">
        <title>Genome sequence of a 1,3-propanediol producer, Clostridium butyricum S3.</title>
        <authorList>
            <person name="Zhou J."/>
        </authorList>
    </citation>
    <scope>NUCLEOTIDE SEQUENCE [LARGE SCALE GENOMIC DNA]</scope>
    <source>
        <strain evidence="2 4">S3</strain>
    </source>
</reference>
<dbReference type="Proteomes" id="UP000515243">
    <property type="component" value="Chromosome 2"/>
</dbReference>
<accession>A0A6L9ETQ0</accession>
<proteinExistence type="predicted"/>
<keyword evidence="1" id="KW-0472">Membrane</keyword>
<evidence type="ECO:0000256" key="1">
    <source>
        <dbReference type="SAM" id="Phobius"/>
    </source>
</evidence>